<evidence type="ECO:0000313" key="1">
    <source>
        <dbReference type="EMBL" id="MBX21101.1"/>
    </source>
</evidence>
<keyword evidence="1" id="KW-0418">Kinase</keyword>
<proteinExistence type="predicted"/>
<protein>
    <submittedName>
        <fullName evidence="1">Serine/threonine-protein kinase SRK2E</fullName>
    </submittedName>
</protein>
<name>A0A2P2LT12_RHIMU</name>
<sequence>MLRTLALKREREKEKAGRDGFLHRQVERQLVKKSPTLVVGEVSRALPLVSKVSFFTVQSCGPRPSTSRIIPATSYLDHCRP</sequence>
<keyword evidence="1" id="KW-0808">Transferase</keyword>
<dbReference type="EMBL" id="GGEC01040617">
    <property type="protein sequence ID" value="MBX21101.1"/>
    <property type="molecule type" value="Transcribed_RNA"/>
</dbReference>
<dbReference type="AlphaFoldDB" id="A0A2P2LT12"/>
<reference evidence="1" key="1">
    <citation type="submission" date="2018-02" db="EMBL/GenBank/DDBJ databases">
        <title>Rhizophora mucronata_Transcriptome.</title>
        <authorList>
            <person name="Meera S.P."/>
            <person name="Sreeshan A."/>
            <person name="Augustine A."/>
        </authorList>
    </citation>
    <scope>NUCLEOTIDE SEQUENCE</scope>
    <source>
        <tissue evidence="1">Leaf</tissue>
    </source>
</reference>
<dbReference type="GO" id="GO:0016301">
    <property type="term" value="F:kinase activity"/>
    <property type="evidence" value="ECO:0007669"/>
    <property type="project" value="UniProtKB-KW"/>
</dbReference>
<accession>A0A2P2LT12</accession>
<organism evidence="1">
    <name type="scientific">Rhizophora mucronata</name>
    <name type="common">Asiatic mangrove</name>
    <dbReference type="NCBI Taxonomy" id="61149"/>
    <lineage>
        <taxon>Eukaryota</taxon>
        <taxon>Viridiplantae</taxon>
        <taxon>Streptophyta</taxon>
        <taxon>Embryophyta</taxon>
        <taxon>Tracheophyta</taxon>
        <taxon>Spermatophyta</taxon>
        <taxon>Magnoliopsida</taxon>
        <taxon>eudicotyledons</taxon>
        <taxon>Gunneridae</taxon>
        <taxon>Pentapetalae</taxon>
        <taxon>rosids</taxon>
        <taxon>fabids</taxon>
        <taxon>Malpighiales</taxon>
        <taxon>Rhizophoraceae</taxon>
        <taxon>Rhizophora</taxon>
    </lineage>
</organism>